<dbReference type="AlphaFoldDB" id="A0A1R3IWQ4"/>
<dbReference type="STRING" id="210143.A0A1R3IWQ4"/>
<evidence type="ECO:0000313" key="3">
    <source>
        <dbReference type="Proteomes" id="UP000188268"/>
    </source>
</evidence>
<sequence>MQMAAYCNGTTNACTKKFAVEKQESVLVRPAEKTFNGLYFLSNLDQTFPYPIEIAFAYKNGIENAAEIIRESLAKILVKFYPFAGCLSKTWDTRMIVRCTGEGVQFVEAVSNNTLEDLGDISRVDPPKFRQLIHYLDHFESILDVPLLTVQITKFKCGGIVVGIAMNHVLVDGKALADFLNSWAEITKGIPLSLTPFLDRTIFSARQPALVDAPHPEYIRNEELVKNIPLQFQEPIINQSFCFEPNKLRLLKQLAQDESNTPFTSFEIISALMWIMRTKAFNIEPHKTTKLLTAVDGRPKFKPSLPECYFGNGIVWSCAQSTAGDLIEKPFSYAVKIVQEAIKEVTEDYVKSAIDYYELTRAQLEMENTCWISKWSRLTFYDVDFGWGKPQQVAPASMVDNLVLTLGQEKDSKNIILSLGLPESVMKIFQELIHAELQRK</sequence>
<dbReference type="EMBL" id="AWWV01009340">
    <property type="protein sequence ID" value="OMO87012.1"/>
    <property type="molecule type" value="Genomic_DNA"/>
</dbReference>
<dbReference type="InterPro" id="IPR023213">
    <property type="entry name" value="CAT-like_dom_sf"/>
</dbReference>
<dbReference type="Pfam" id="PF02458">
    <property type="entry name" value="Transferase"/>
    <property type="match status" value="1"/>
</dbReference>
<comment type="similarity">
    <text evidence="1">Belongs to the plant acyltransferase family.</text>
</comment>
<keyword evidence="3" id="KW-1185">Reference proteome</keyword>
<dbReference type="Gramene" id="OMO87012">
    <property type="protein sequence ID" value="OMO87012"/>
    <property type="gene ID" value="CCACVL1_09321"/>
</dbReference>
<reference evidence="2 3" key="1">
    <citation type="submission" date="2013-09" db="EMBL/GenBank/DDBJ databases">
        <title>Corchorus capsularis genome sequencing.</title>
        <authorList>
            <person name="Alam M."/>
            <person name="Haque M.S."/>
            <person name="Islam M.S."/>
            <person name="Emdad E.M."/>
            <person name="Islam M.M."/>
            <person name="Ahmed B."/>
            <person name="Halim A."/>
            <person name="Hossen Q.M.M."/>
            <person name="Hossain M.Z."/>
            <person name="Ahmed R."/>
            <person name="Khan M.M."/>
            <person name="Islam R."/>
            <person name="Rashid M.M."/>
            <person name="Khan S.A."/>
            <person name="Rahman M.S."/>
            <person name="Alam M."/>
        </authorList>
    </citation>
    <scope>NUCLEOTIDE SEQUENCE [LARGE SCALE GENOMIC DNA]</scope>
    <source>
        <strain evidence="3">cv. CVL-1</strain>
        <tissue evidence="2">Whole seedling</tissue>
    </source>
</reference>
<keyword evidence="2" id="KW-0808">Transferase</keyword>
<evidence type="ECO:0000313" key="2">
    <source>
        <dbReference type="EMBL" id="OMO87012.1"/>
    </source>
</evidence>
<dbReference type="OMA" id="ISALMWI"/>
<accession>A0A1R3IWQ4</accession>
<evidence type="ECO:0000256" key="1">
    <source>
        <dbReference type="ARBA" id="ARBA00009861"/>
    </source>
</evidence>
<gene>
    <name evidence="2" type="ORF">CCACVL1_09321</name>
</gene>
<dbReference type="PANTHER" id="PTHR31642">
    <property type="entry name" value="TRICHOTHECENE 3-O-ACETYLTRANSFERASE"/>
    <property type="match status" value="1"/>
</dbReference>
<organism evidence="2 3">
    <name type="scientific">Corchorus capsularis</name>
    <name type="common">Jute</name>
    <dbReference type="NCBI Taxonomy" id="210143"/>
    <lineage>
        <taxon>Eukaryota</taxon>
        <taxon>Viridiplantae</taxon>
        <taxon>Streptophyta</taxon>
        <taxon>Embryophyta</taxon>
        <taxon>Tracheophyta</taxon>
        <taxon>Spermatophyta</taxon>
        <taxon>Magnoliopsida</taxon>
        <taxon>eudicotyledons</taxon>
        <taxon>Gunneridae</taxon>
        <taxon>Pentapetalae</taxon>
        <taxon>rosids</taxon>
        <taxon>malvids</taxon>
        <taxon>Malvales</taxon>
        <taxon>Malvaceae</taxon>
        <taxon>Grewioideae</taxon>
        <taxon>Apeibeae</taxon>
        <taxon>Corchorus</taxon>
    </lineage>
</organism>
<proteinExistence type="inferred from homology"/>
<comment type="caution">
    <text evidence="2">The sequence shown here is derived from an EMBL/GenBank/DDBJ whole genome shotgun (WGS) entry which is preliminary data.</text>
</comment>
<protein>
    <submittedName>
        <fullName evidence="2">Transferase</fullName>
    </submittedName>
</protein>
<dbReference type="Gene3D" id="3.30.559.10">
    <property type="entry name" value="Chloramphenicol acetyltransferase-like domain"/>
    <property type="match status" value="2"/>
</dbReference>
<dbReference type="PANTHER" id="PTHR31642:SF221">
    <property type="entry name" value="O-ACYLTRANSFERASE WSD1 C-TERMINAL DOMAIN-CONTAINING PROTEIN"/>
    <property type="match status" value="1"/>
</dbReference>
<dbReference type="GO" id="GO:0016747">
    <property type="term" value="F:acyltransferase activity, transferring groups other than amino-acyl groups"/>
    <property type="evidence" value="ECO:0007669"/>
    <property type="project" value="TreeGrafter"/>
</dbReference>
<name>A0A1R3IWQ4_COCAP</name>
<dbReference type="InterPro" id="IPR050317">
    <property type="entry name" value="Plant_Fungal_Acyltransferase"/>
</dbReference>
<dbReference type="OrthoDB" id="906212at2759"/>
<dbReference type="Proteomes" id="UP000188268">
    <property type="component" value="Unassembled WGS sequence"/>
</dbReference>